<dbReference type="RefSeq" id="WP_320687515.1">
    <property type="nucleotide sequence ID" value="NZ_JAXBLV010000188.1"/>
</dbReference>
<protein>
    <recommendedName>
        <fullName evidence="3">SMI1/KNR4 family protein</fullName>
    </recommendedName>
</protein>
<sequence length="210" mass="23233">MTEAEWLACAHPKPMLEFLRGQVSDRKLKLFACGCCRRLLHLMPDMRSRTALEVAERVADGLVSGPAEREAAWQVRLGLPHDHTGWALQPDAFIAARSGAEHLADAVRMQQKPLRRHEAWLKELGSQALLIRCVFGNPFRPATAEPGWLTSDVLALATGIYAERAFDRLPILADALQDAGCDRDDMLNHLRGDGPHVLGCWALDLVLGKS</sequence>
<proteinExistence type="predicted"/>
<dbReference type="EMBL" id="JAXBLV010000188">
    <property type="protein sequence ID" value="MDY3561042.1"/>
    <property type="molecule type" value="Genomic_DNA"/>
</dbReference>
<dbReference type="Proteomes" id="UP001272242">
    <property type="component" value="Unassembled WGS sequence"/>
</dbReference>
<evidence type="ECO:0008006" key="3">
    <source>
        <dbReference type="Google" id="ProtNLM"/>
    </source>
</evidence>
<comment type="caution">
    <text evidence="1">The sequence shown here is derived from an EMBL/GenBank/DDBJ whole genome shotgun (WGS) entry which is preliminary data.</text>
</comment>
<organism evidence="1 2">
    <name type="scientific">Gemmata algarum</name>
    <dbReference type="NCBI Taxonomy" id="2975278"/>
    <lineage>
        <taxon>Bacteria</taxon>
        <taxon>Pseudomonadati</taxon>
        <taxon>Planctomycetota</taxon>
        <taxon>Planctomycetia</taxon>
        <taxon>Gemmatales</taxon>
        <taxon>Gemmataceae</taxon>
        <taxon>Gemmata</taxon>
    </lineage>
</organism>
<evidence type="ECO:0000313" key="1">
    <source>
        <dbReference type="EMBL" id="MDY3561042.1"/>
    </source>
</evidence>
<gene>
    <name evidence="1" type="ORF">R5W23_002301</name>
</gene>
<keyword evidence="2" id="KW-1185">Reference proteome</keyword>
<evidence type="ECO:0000313" key="2">
    <source>
        <dbReference type="Proteomes" id="UP001272242"/>
    </source>
</evidence>
<accession>A0ABU5F2K4</accession>
<reference evidence="2" key="1">
    <citation type="journal article" date="2023" name="Mar. Drugs">
        <title>Gemmata algarum, a Novel Planctomycete Isolated from an Algal Mat, Displays Antimicrobial Activity.</title>
        <authorList>
            <person name="Kumar G."/>
            <person name="Kallscheuer N."/>
            <person name="Kashif M."/>
            <person name="Ahamad S."/>
            <person name="Jagadeeshwari U."/>
            <person name="Pannikurungottu S."/>
            <person name="Haufschild T."/>
            <person name="Kabuu M."/>
            <person name="Sasikala C."/>
            <person name="Jogler C."/>
            <person name="Ramana C."/>
        </authorList>
    </citation>
    <scope>NUCLEOTIDE SEQUENCE [LARGE SCALE GENOMIC DNA]</scope>
    <source>
        <strain evidence="2">JC673</strain>
    </source>
</reference>
<name>A0ABU5F2K4_9BACT</name>